<evidence type="ECO:0000313" key="2">
    <source>
        <dbReference type="EMBL" id="TWU19169.1"/>
    </source>
</evidence>
<organism evidence="2 3">
    <name type="scientific">Allorhodopirellula heiligendammensis</name>
    <dbReference type="NCBI Taxonomy" id="2714739"/>
    <lineage>
        <taxon>Bacteria</taxon>
        <taxon>Pseudomonadati</taxon>
        <taxon>Planctomycetota</taxon>
        <taxon>Planctomycetia</taxon>
        <taxon>Pirellulales</taxon>
        <taxon>Pirellulaceae</taxon>
        <taxon>Allorhodopirellula</taxon>
    </lineage>
</organism>
<dbReference type="AlphaFoldDB" id="A0A5C6C8S7"/>
<reference evidence="2 3" key="1">
    <citation type="journal article" date="2020" name="Antonie Van Leeuwenhoek">
        <title>Rhodopirellula heiligendammensis sp. nov., Rhodopirellula pilleata sp. nov., and Rhodopirellula solitaria sp. nov. isolated from natural or artificial marine surfaces in Northern Germany and California, USA, and emended description of the genus Rhodopirellula.</title>
        <authorList>
            <person name="Kallscheuer N."/>
            <person name="Wiegand S."/>
            <person name="Jogler M."/>
            <person name="Boedeker C."/>
            <person name="Peeters S.H."/>
            <person name="Rast P."/>
            <person name="Heuer A."/>
            <person name="Jetten M.S.M."/>
            <person name="Rohde M."/>
            <person name="Jogler C."/>
        </authorList>
    </citation>
    <scope>NUCLEOTIDE SEQUENCE [LARGE SCALE GENOMIC DNA]</scope>
    <source>
        <strain evidence="2 3">Poly21</strain>
    </source>
</reference>
<evidence type="ECO:0000259" key="1">
    <source>
        <dbReference type="Pfam" id="PF00963"/>
    </source>
</evidence>
<proteinExistence type="predicted"/>
<dbReference type="Gene3D" id="2.60.40.680">
    <property type="match status" value="1"/>
</dbReference>
<gene>
    <name evidence="2" type="ORF">Poly21_13400</name>
</gene>
<dbReference type="InterPro" id="IPR002102">
    <property type="entry name" value="Cohesin_dom"/>
</dbReference>
<sequence length="269" mass="28766">MAKRTSRLTVQCLESRRVMASVSMASAMLPDLSSGGSGSDGQTIAAEVSTPIEVTGADGMRAAEVRIQFDPSEVTTDASRIRSGDVWGGRAAVIANVNQEAGTIVAFVFSATPVATGDGKLIDIDFTPNPGSSLGEPIAIDVQKVRLNEGHISLTQEPIVGLDASDGRIETSGRPQVDTQPRRIRGSFLADSVTDEENCNAVLASSRADEEGEDTSWQGPQVQYAPATVPQVELQSPMTPQAVDDVYRHMFDSQSTTKRRLNVRATWHH</sequence>
<comment type="caution">
    <text evidence="2">The sequence shown here is derived from an EMBL/GenBank/DDBJ whole genome shotgun (WGS) entry which is preliminary data.</text>
</comment>
<protein>
    <recommendedName>
        <fullName evidence="1">Cohesin domain-containing protein</fullName>
    </recommendedName>
</protein>
<feature type="domain" description="Cohesin" evidence="1">
    <location>
        <begin position="47"/>
        <end position="132"/>
    </location>
</feature>
<dbReference type="Proteomes" id="UP000319908">
    <property type="component" value="Unassembled WGS sequence"/>
</dbReference>
<dbReference type="EMBL" id="SJPU01000001">
    <property type="protein sequence ID" value="TWU19169.1"/>
    <property type="molecule type" value="Genomic_DNA"/>
</dbReference>
<dbReference type="Pfam" id="PF00963">
    <property type="entry name" value="Cohesin"/>
    <property type="match status" value="1"/>
</dbReference>
<dbReference type="GO" id="GO:0000272">
    <property type="term" value="P:polysaccharide catabolic process"/>
    <property type="evidence" value="ECO:0007669"/>
    <property type="project" value="InterPro"/>
</dbReference>
<keyword evidence="3" id="KW-1185">Reference proteome</keyword>
<dbReference type="GO" id="GO:0030246">
    <property type="term" value="F:carbohydrate binding"/>
    <property type="evidence" value="ECO:0007669"/>
    <property type="project" value="InterPro"/>
</dbReference>
<accession>A0A5C6C8S7</accession>
<name>A0A5C6C8S7_9BACT</name>
<evidence type="ECO:0000313" key="3">
    <source>
        <dbReference type="Proteomes" id="UP000319908"/>
    </source>
</evidence>